<keyword evidence="2" id="KW-1185">Reference proteome</keyword>
<accession>A0ACC0XGT5</accession>
<gene>
    <name evidence="1" type="ORF">Pint_10651</name>
</gene>
<dbReference type="EMBL" id="CM047747">
    <property type="protein sequence ID" value="KAJ0017584.1"/>
    <property type="molecule type" value="Genomic_DNA"/>
</dbReference>
<organism evidence="1 2">
    <name type="scientific">Pistacia integerrima</name>
    <dbReference type="NCBI Taxonomy" id="434235"/>
    <lineage>
        <taxon>Eukaryota</taxon>
        <taxon>Viridiplantae</taxon>
        <taxon>Streptophyta</taxon>
        <taxon>Embryophyta</taxon>
        <taxon>Tracheophyta</taxon>
        <taxon>Spermatophyta</taxon>
        <taxon>Magnoliopsida</taxon>
        <taxon>eudicotyledons</taxon>
        <taxon>Gunneridae</taxon>
        <taxon>Pentapetalae</taxon>
        <taxon>rosids</taxon>
        <taxon>malvids</taxon>
        <taxon>Sapindales</taxon>
        <taxon>Anacardiaceae</taxon>
        <taxon>Pistacia</taxon>
    </lineage>
</organism>
<dbReference type="Proteomes" id="UP001163603">
    <property type="component" value="Chromosome 12"/>
</dbReference>
<reference evidence="2" key="1">
    <citation type="journal article" date="2023" name="G3 (Bethesda)">
        <title>Genome assembly and association tests identify interacting loci associated with vigor, precocity, and sex in interspecific pistachio rootstocks.</title>
        <authorList>
            <person name="Palmer W."/>
            <person name="Jacygrad E."/>
            <person name="Sagayaradj S."/>
            <person name="Cavanaugh K."/>
            <person name="Han R."/>
            <person name="Bertier L."/>
            <person name="Beede B."/>
            <person name="Kafkas S."/>
            <person name="Golino D."/>
            <person name="Preece J."/>
            <person name="Michelmore R."/>
        </authorList>
    </citation>
    <scope>NUCLEOTIDE SEQUENCE [LARGE SCALE GENOMIC DNA]</scope>
</reference>
<evidence type="ECO:0000313" key="2">
    <source>
        <dbReference type="Proteomes" id="UP001163603"/>
    </source>
</evidence>
<evidence type="ECO:0000313" key="1">
    <source>
        <dbReference type="EMBL" id="KAJ0017584.1"/>
    </source>
</evidence>
<name>A0ACC0XGT5_9ROSI</name>
<sequence>MLGVGILPSIFIGCAQFVIPESPRWLVMQKRVDEARLVLSKTNESEKEMEERLADIQQAAVIVNAEHYEAKAVWRELINPTPAVKRILIAGCRIQCFHQITGIEATVYYSPTIFRKAGIESNSELLAATIVVVLLLTFMGNGQLGIGLAILSVCGNGAFFSVGIGPICCVLSSEIFLLRLRAQASALGAVGSGVSSGLIAMTFLSVSHAITVGGTFFVFSLISALSVAFVYKCVPETKGKSLEQIEKLFQNEGKWHGVVELDVEQLVKRQ</sequence>
<proteinExistence type="predicted"/>
<protein>
    <submittedName>
        <fullName evidence="1">Uncharacterized protein</fullName>
    </submittedName>
</protein>
<comment type="caution">
    <text evidence="1">The sequence shown here is derived from an EMBL/GenBank/DDBJ whole genome shotgun (WGS) entry which is preliminary data.</text>
</comment>